<dbReference type="EMBL" id="GU071086">
    <property type="protein sequence ID" value="ADB03969.1"/>
    <property type="molecule type" value="Genomic_DNA"/>
</dbReference>
<dbReference type="GeneID" id="8746427"/>
<dbReference type="OrthoDB" id="31613at10239"/>
<proteinExistence type="predicted"/>
<dbReference type="KEGG" id="vg:8746427"/>
<dbReference type="Proteomes" id="UP000029780">
    <property type="component" value="Segment"/>
</dbReference>
<gene>
    <name evidence="1" type="ORF">MAR_ORF190</name>
</gene>
<accession>D2XAJ2</accession>
<evidence type="ECO:0000313" key="2">
    <source>
        <dbReference type="Proteomes" id="UP000029780"/>
    </source>
</evidence>
<protein>
    <submittedName>
        <fullName evidence="1">Uncharacterized protein</fullName>
    </submittedName>
</protein>
<keyword evidence="2" id="KW-1185">Reference proteome</keyword>
<dbReference type="RefSeq" id="YP_003406931.1">
    <property type="nucleotide sequence ID" value="NC_013756.1"/>
</dbReference>
<evidence type="ECO:0000313" key="1">
    <source>
        <dbReference type="EMBL" id="ADB03969.1"/>
    </source>
</evidence>
<organism evidence="1 2">
    <name type="scientific">Marseillevirus marseillevirus</name>
    <name type="common">GBM</name>
    <dbReference type="NCBI Taxonomy" id="694581"/>
    <lineage>
        <taxon>Viruses</taxon>
        <taxon>Varidnaviria</taxon>
        <taxon>Bamfordvirae</taxon>
        <taxon>Nucleocytoviricota</taxon>
        <taxon>Megaviricetes</taxon>
        <taxon>Pimascovirales</taxon>
        <taxon>Pimascovirales incertae sedis</taxon>
        <taxon>Marseilleviridae</taxon>
        <taxon>Marseillevirus</taxon>
        <taxon>Marseillevirus massiliense</taxon>
    </lineage>
</organism>
<sequence>MGKMSQKREWLPLLHFEYENIWICLMEAKGACQELVRIAETKIPRTQKDISSFLPWLEEGEDRELFLETFRSAFSPRTGYWLQVFGDCVFFVSSKQKTKKVCEIVFSKPMEFHLGRRKDTKKWEFL</sequence>
<reference evidence="1 2" key="1">
    <citation type="journal article" date="2009" name="Proc. Natl. Acad. Sci. U.S.A.">
        <title>Giant Marseillevirus highlights the role of amoebae as a melting pot in emergence of chimeric microorganisms.</title>
        <authorList>
            <person name="Boyer M."/>
            <person name="Yutin N."/>
            <person name="Pagnier I."/>
            <person name="Barrassi L."/>
            <person name="Fournous G."/>
            <person name="Espinosa L."/>
            <person name="Robert C."/>
            <person name="Azza S."/>
            <person name="Sun S."/>
            <person name="Rossmann M.G."/>
            <person name="Suzan-Monti M."/>
            <person name="La Scola B."/>
            <person name="Koonin E.V."/>
            <person name="Raoult D."/>
        </authorList>
    </citation>
    <scope>NUCLEOTIDE SEQUENCE [LARGE SCALE GENOMIC DNA]</scope>
    <source>
        <strain evidence="1 2">T19</strain>
    </source>
</reference>
<name>D2XAJ2_GBMV</name>
<organismHost>
    <name type="scientific">Acanthamoeba</name>
    <dbReference type="NCBI Taxonomy" id="5754"/>
</organismHost>